<organism evidence="2">
    <name type="scientific">Medicago truncatula</name>
    <name type="common">Barrel medic</name>
    <name type="synonym">Medicago tribuloides</name>
    <dbReference type="NCBI Taxonomy" id="3880"/>
    <lineage>
        <taxon>Eukaryota</taxon>
        <taxon>Viridiplantae</taxon>
        <taxon>Streptophyta</taxon>
        <taxon>Embryophyta</taxon>
        <taxon>Tracheophyta</taxon>
        <taxon>Spermatophyta</taxon>
        <taxon>Magnoliopsida</taxon>
        <taxon>eudicotyledons</taxon>
        <taxon>Gunneridae</taxon>
        <taxon>Pentapetalae</taxon>
        <taxon>rosids</taxon>
        <taxon>fabids</taxon>
        <taxon>Fabales</taxon>
        <taxon>Fabaceae</taxon>
        <taxon>Papilionoideae</taxon>
        <taxon>50 kb inversion clade</taxon>
        <taxon>NPAAA clade</taxon>
        <taxon>Hologalegina</taxon>
        <taxon>IRL clade</taxon>
        <taxon>Trifolieae</taxon>
        <taxon>Medicago</taxon>
    </lineage>
</organism>
<dbReference type="InterPro" id="IPR006909">
    <property type="entry name" value="Rad21/Rec8_C_eu"/>
</dbReference>
<dbReference type="InterPro" id="IPR039781">
    <property type="entry name" value="Rad21/Rec8-like"/>
</dbReference>
<accession>A0A396HUZ9</accession>
<proteinExistence type="predicted"/>
<dbReference type="Gramene" id="rna32674">
    <property type="protein sequence ID" value="RHN57170.1"/>
    <property type="gene ID" value="gene32674"/>
</dbReference>
<sequence>MKAHFDTHKSASGAPQFVSLDILAAGMTKKSAAILFYQTCVLATRDVLRVEQKEPYGEILIFRGPEM</sequence>
<evidence type="ECO:0000259" key="1">
    <source>
        <dbReference type="Pfam" id="PF04824"/>
    </source>
</evidence>
<protein>
    <submittedName>
        <fullName evidence="2">Putative rad21/Rec8-like protein</fullName>
    </submittedName>
</protein>
<dbReference type="PANTHER" id="PTHR12585">
    <property type="entry name" value="SCC1 / RAD21 FAMILY MEMBER"/>
    <property type="match status" value="1"/>
</dbReference>
<reference evidence="2" key="1">
    <citation type="journal article" date="2018" name="Nat. Plants">
        <title>Whole-genome landscape of Medicago truncatula symbiotic genes.</title>
        <authorList>
            <person name="Pecrix Y."/>
            <person name="Gamas P."/>
            <person name="Carrere S."/>
        </authorList>
    </citation>
    <scope>NUCLEOTIDE SEQUENCE</scope>
    <source>
        <tissue evidence="2">Leaves</tissue>
    </source>
</reference>
<dbReference type="InterPro" id="IPR023093">
    <property type="entry name" value="ScpA-like_C"/>
</dbReference>
<dbReference type="Proteomes" id="UP000265566">
    <property type="component" value="Chromosome 5"/>
</dbReference>
<dbReference type="SUPFAM" id="SSF46785">
    <property type="entry name" value="Winged helix' DNA-binding domain"/>
    <property type="match status" value="1"/>
</dbReference>
<dbReference type="InterPro" id="IPR036390">
    <property type="entry name" value="WH_DNA-bd_sf"/>
</dbReference>
<feature type="domain" description="Rad21/Rec8-like protein C-terminal eukaryotic" evidence="1">
    <location>
        <begin position="15"/>
        <end position="67"/>
    </location>
</feature>
<dbReference type="Pfam" id="PF04824">
    <property type="entry name" value="Rad21_Rec8"/>
    <property type="match status" value="1"/>
</dbReference>
<dbReference type="AlphaFoldDB" id="A0A396HUZ9"/>
<name>A0A396HUZ9_MEDTR</name>
<comment type="caution">
    <text evidence="2">The sequence shown here is derived from an EMBL/GenBank/DDBJ whole genome shotgun (WGS) entry which is preliminary data.</text>
</comment>
<gene>
    <name evidence="2" type="ORF">MtrunA17_Chr5g0437481</name>
</gene>
<dbReference type="PANTHER" id="PTHR12585:SF64">
    <property type="entry name" value="SISTER CHROMATID COHESION 1 PROTEIN 1"/>
    <property type="match status" value="1"/>
</dbReference>
<dbReference type="Gene3D" id="1.10.10.580">
    <property type="entry name" value="Structural maintenance of chromosome 1. Chain E"/>
    <property type="match status" value="1"/>
</dbReference>
<dbReference type="EMBL" id="PSQE01000005">
    <property type="protein sequence ID" value="RHN57170.1"/>
    <property type="molecule type" value="Genomic_DNA"/>
</dbReference>
<evidence type="ECO:0000313" key="2">
    <source>
        <dbReference type="EMBL" id="RHN57170.1"/>
    </source>
</evidence>
<dbReference type="GO" id="GO:0008278">
    <property type="term" value="C:cohesin complex"/>
    <property type="evidence" value="ECO:0007669"/>
    <property type="project" value="InterPro"/>
</dbReference>
<dbReference type="GO" id="GO:0007062">
    <property type="term" value="P:sister chromatid cohesion"/>
    <property type="evidence" value="ECO:0007669"/>
    <property type="project" value="InterPro"/>
</dbReference>